<feature type="transmembrane region" description="Helical" evidence="7">
    <location>
        <begin position="17"/>
        <end position="44"/>
    </location>
</feature>
<dbReference type="InterPro" id="IPR032818">
    <property type="entry name" value="DedA-like"/>
</dbReference>
<dbReference type="GO" id="GO:0005886">
    <property type="term" value="C:plasma membrane"/>
    <property type="evidence" value="ECO:0007669"/>
    <property type="project" value="UniProtKB-SubCell"/>
</dbReference>
<dbReference type="Proteomes" id="UP000031307">
    <property type="component" value="Unassembled WGS sequence"/>
</dbReference>
<keyword evidence="6 7" id="KW-0472">Membrane</keyword>
<dbReference type="InterPro" id="IPR032816">
    <property type="entry name" value="VTT_dom"/>
</dbReference>
<feature type="transmembrane region" description="Helical" evidence="7">
    <location>
        <begin position="178"/>
        <end position="197"/>
    </location>
</feature>
<name>A0A0C1C4U4_9BACT</name>
<keyword evidence="5 7" id="KW-1133">Transmembrane helix</keyword>
<dbReference type="AlphaFoldDB" id="A0A0C1C4U4"/>
<dbReference type="OMA" id="WVSKGDM"/>
<dbReference type="PATRIC" id="fig|83552.4.peg.2659"/>
<feature type="transmembrane region" description="Helical" evidence="7">
    <location>
        <begin position="107"/>
        <end position="128"/>
    </location>
</feature>
<gene>
    <name evidence="9" type="ORF">DB43_AQ00160</name>
</gene>
<comment type="subcellular location">
    <subcellularLocation>
        <location evidence="1 7">Cell membrane</location>
        <topology evidence="1 7">Multi-pass membrane protein</topology>
    </subcellularLocation>
</comment>
<evidence type="ECO:0000313" key="10">
    <source>
        <dbReference type="Proteomes" id="UP000031307"/>
    </source>
</evidence>
<evidence type="ECO:0000256" key="6">
    <source>
        <dbReference type="ARBA" id="ARBA00023136"/>
    </source>
</evidence>
<feature type="transmembrane region" description="Helical" evidence="7">
    <location>
        <begin position="140"/>
        <end position="158"/>
    </location>
</feature>
<evidence type="ECO:0000256" key="3">
    <source>
        <dbReference type="ARBA" id="ARBA00022475"/>
    </source>
</evidence>
<evidence type="ECO:0000313" key="9">
    <source>
        <dbReference type="EMBL" id="KIA76210.1"/>
    </source>
</evidence>
<sequence>MEEVVQYACAHADSAHWIIFLLLILAGFNVPISEDLCLLTAGTLASTCIPEHTKRLFIWVYMGCWLSASIAYWIGRLLGPKLYDIRWFNRILTPQRIARLHHYYEKFGIFTFIVGRFIPGGARNALFMTAGLGKMHYLKFLLRDGFACLISSSVLFYLGYTFGENYALLIHTFKTYNFIFIGILAALLVLFLLILWIKKRRETPII</sequence>
<dbReference type="PANTHER" id="PTHR30353:SF15">
    <property type="entry name" value="INNER MEMBRANE PROTEIN YABI"/>
    <property type="match status" value="1"/>
</dbReference>
<accession>A0A0C1C4U4</accession>
<feature type="transmembrane region" description="Helical" evidence="7">
    <location>
        <begin position="56"/>
        <end position="74"/>
    </location>
</feature>
<evidence type="ECO:0000259" key="8">
    <source>
        <dbReference type="Pfam" id="PF09335"/>
    </source>
</evidence>
<evidence type="ECO:0000256" key="4">
    <source>
        <dbReference type="ARBA" id="ARBA00022692"/>
    </source>
</evidence>
<dbReference type="Pfam" id="PF09335">
    <property type="entry name" value="VTT_dom"/>
    <property type="match status" value="1"/>
</dbReference>
<organism evidence="9 10">
    <name type="scientific">Parachlamydia acanthamoebae</name>
    <dbReference type="NCBI Taxonomy" id="83552"/>
    <lineage>
        <taxon>Bacteria</taxon>
        <taxon>Pseudomonadati</taxon>
        <taxon>Chlamydiota</taxon>
        <taxon>Chlamydiia</taxon>
        <taxon>Parachlamydiales</taxon>
        <taxon>Parachlamydiaceae</taxon>
        <taxon>Parachlamydia</taxon>
    </lineage>
</organism>
<dbReference type="PANTHER" id="PTHR30353">
    <property type="entry name" value="INNER MEMBRANE PROTEIN DEDA-RELATED"/>
    <property type="match status" value="1"/>
</dbReference>
<evidence type="ECO:0000256" key="5">
    <source>
        <dbReference type="ARBA" id="ARBA00022989"/>
    </source>
</evidence>
<evidence type="ECO:0000256" key="7">
    <source>
        <dbReference type="RuleBase" id="RU367016"/>
    </source>
</evidence>
<feature type="domain" description="VTT" evidence="8">
    <location>
        <begin position="36"/>
        <end position="160"/>
    </location>
</feature>
<keyword evidence="3 7" id="KW-1003">Cell membrane</keyword>
<evidence type="ECO:0000256" key="2">
    <source>
        <dbReference type="ARBA" id="ARBA00010792"/>
    </source>
</evidence>
<reference evidence="9 10" key="1">
    <citation type="journal article" date="2014" name="Mol. Biol. Evol.">
        <title>Massive expansion of Ubiquitination-related gene families within the Chlamydiae.</title>
        <authorList>
            <person name="Domman D."/>
            <person name="Collingro A."/>
            <person name="Lagkouvardos I."/>
            <person name="Gehre L."/>
            <person name="Weinmaier T."/>
            <person name="Rattei T."/>
            <person name="Subtil A."/>
            <person name="Horn M."/>
        </authorList>
    </citation>
    <scope>NUCLEOTIDE SEQUENCE [LARGE SCALE GENOMIC DNA]</scope>
    <source>
        <strain evidence="9 10">OEW1</strain>
    </source>
</reference>
<dbReference type="EMBL" id="JSAM01000127">
    <property type="protein sequence ID" value="KIA76210.1"/>
    <property type="molecule type" value="Genomic_DNA"/>
</dbReference>
<evidence type="ECO:0000256" key="1">
    <source>
        <dbReference type="ARBA" id="ARBA00004651"/>
    </source>
</evidence>
<keyword evidence="4 7" id="KW-0812">Transmembrane</keyword>
<comment type="similarity">
    <text evidence="2 7">Belongs to the DedA family.</text>
</comment>
<protein>
    <submittedName>
        <fullName evidence="9">Putative membrane protein</fullName>
    </submittedName>
</protein>
<comment type="caution">
    <text evidence="9">The sequence shown here is derived from an EMBL/GenBank/DDBJ whole genome shotgun (WGS) entry which is preliminary data.</text>
</comment>
<proteinExistence type="inferred from homology"/>
<dbReference type="RefSeq" id="WP_006340209.1">
    <property type="nucleotide sequence ID" value="NZ_BAWW01000066.1"/>
</dbReference>